<protein>
    <recommendedName>
        <fullName evidence="3">DUF192 domain-containing protein</fullName>
    </recommendedName>
</protein>
<dbReference type="STRING" id="108003.B1C78_13880"/>
<name>A0A1V3ND19_9GAMM</name>
<organism evidence="1 2">
    <name type="scientific">Thioalkalivibrio denitrificans</name>
    <dbReference type="NCBI Taxonomy" id="108003"/>
    <lineage>
        <taxon>Bacteria</taxon>
        <taxon>Pseudomonadati</taxon>
        <taxon>Pseudomonadota</taxon>
        <taxon>Gammaproteobacteria</taxon>
        <taxon>Chromatiales</taxon>
        <taxon>Ectothiorhodospiraceae</taxon>
        <taxon>Thioalkalivibrio</taxon>
    </lineage>
</organism>
<dbReference type="InterPro" id="IPR003795">
    <property type="entry name" value="DUF192"/>
</dbReference>
<reference evidence="1 2" key="1">
    <citation type="submission" date="2017-02" db="EMBL/GenBank/DDBJ databases">
        <title>Genomic diversity within the haloalkaliphilic genus Thioalkalivibrio.</title>
        <authorList>
            <person name="Ahn A.-C."/>
            <person name="Meier-Kolthoff J."/>
            <person name="Overmars L."/>
            <person name="Richter M."/>
            <person name="Woyke T."/>
            <person name="Sorokin D.Y."/>
            <person name="Muyzer G."/>
        </authorList>
    </citation>
    <scope>NUCLEOTIDE SEQUENCE [LARGE SCALE GENOMIC DNA]</scope>
    <source>
        <strain evidence="1 2">ALJD</strain>
    </source>
</reference>
<comment type="caution">
    <text evidence="1">The sequence shown here is derived from an EMBL/GenBank/DDBJ whole genome shotgun (WGS) entry which is preliminary data.</text>
</comment>
<evidence type="ECO:0000313" key="2">
    <source>
        <dbReference type="Proteomes" id="UP000189462"/>
    </source>
</evidence>
<keyword evidence="2" id="KW-1185">Reference proteome</keyword>
<evidence type="ECO:0000313" key="1">
    <source>
        <dbReference type="EMBL" id="OOG22762.1"/>
    </source>
</evidence>
<dbReference type="EMBL" id="MVBK01000091">
    <property type="protein sequence ID" value="OOG22762.1"/>
    <property type="molecule type" value="Genomic_DNA"/>
</dbReference>
<evidence type="ECO:0008006" key="3">
    <source>
        <dbReference type="Google" id="ProtNLM"/>
    </source>
</evidence>
<proteinExistence type="predicted"/>
<dbReference type="PANTHER" id="PTHR37953:SF1">
    <property type="entry name" value="UPF0127 PROTEIN MJ1496"/>
    <property type="match status" value="1"/>
</dbReference>
<sequence length="149" mass="16765">MHDRRMLFLIACIFPILFILSIPGAPALGDAPVIELRIDAHRITAEVADTEPLRRHGLMFREHLPENHGMLFVWNEPARYAMWMLNTPLPLSVAFIDADGRIVNIEDMQPDTTRTHQAAAPVIYALEMEQGWFAARGIRAGDRVGGLPE</sequence>
<dbReference type="InterPro" id="IPR038695">
    <property type="entry name" value="Saro_0823-like_sf"/>
</dbReference>
<accession>A0A1V3ND19</accession>
<dbReference type="Gene3D" id="2.60.120.1140">
    <property type="entry name" value="Protein of unknown function DUF192"/>
    <property type="match status" value="1"/>
</dbReference>
<dbReference type="Pfam" id="PF02643">
    <property type="entry name" value="DUF192"/>
    <property type="match status" value="1"/>
</dbReference>
<dbReference type="AlphaFoldDB" id="A0A1V3ND19"/>
<dbReference type="Proteomes" id="UP000189462">
    <property type="component" value="Unassembled WGS sequence"/>
</dbReference>
<gene>
    <name evidence="1" type="ORF">B1C78_13880</name>
</gene>
<dbReference type="OrthoDB" id="5526466at2"/>
<dbReference type="PANTHER" id="PTHR37953">
    <property type="entry name" value="UPF0127 PROTEIN MJ1496"/>
    <property type="match status" value="1"/>
</dbReference>